<dbReference type="Pfam" id="PF10262">
    <property type="entry name" value="Rdx"/>
    <property type="match status" value="1"/>
</dbReference>
<gene>
    <name evidence="2" type="ORF">UPYG_G00088610</name>
</gene>
<sequence>MSDLAHAIKKKVPDAKVTGKIGRRSSFEVTVNGKVAFSKLEVGGFPDTEEVVEMVKDVSQGGQMKKLMKKRNECILL</sequence>
<evidence type="ECO:0000256" key="1">
    <source>
        <dbReference type="ARBA" id="ARBA00023284"/>
    </source>
</evidence>
<comment type="caution">
    <text evidence="2">The sequence shown here is derived from an EMBL/GenBank/DDBJ whole genome shotgun (WGS) entry which is preliminary data.</text>
</comment>
<proteinExistence type="predicted"/>
<name>A0ABD0XFK6_UMBPY</name>
<dbReference type="Gene3D" id="3.40.30.10">
    <property type="entry name" value="Glutaredoxin"/>
    <property type="match status" value="1"/>
</dbReference>
<accession>A0ABD0XFK6</accession>
<reference evidence="2 3" key="1">
    <citation type="submission" date="2024-06" db="EMBL/GenBank/DDBJ databases">
        <authorList>
            <person name="Pan Q."/>
            <person name="Wen M."/>
            <person name="Jouanno E."/>
            <person name="Zahm M."/>
            <person name="Klopp C."/>
            <person name="Cabau C."/>
            <person name="Louis A."/>
            <person name="Berthelot C."/>
            <person name="Parey E."/>
            <person name="Roest Crollius H."/>
            <person name="Montfort J."/>
            <person name="Robinson-Rechavi M."/>
            <person name="Bouchez O."/>
            <person name="Lampietro C."/>
            <person name="Lopez Roques C."/>
            <person name="Donnadieu C."/>
            <person name="Postlethwait J."/>
            <person name="Bobe J."/>
            <person name="Verreycken H."/>
            <person name="Guiguen Y."/>
        </authorList>
    </citation>
    <scope>NUCLEOTIDE SEQUENCE [LARGE SCALE GENOMIC DNA]</scope>
    <source>
        <strain evidence="2">Up_M1</strain>
        <tissue evidence="2">Testis</tissue>
    </source>
</reference>
<keyword evidence="1" id="KW-0676">Redox-active center</keyword>
<dbReference type="InterPro" id="IPR036249">
    <property type="entry name" value="Thioredoxin-like_sf"/>
</dbReference>
<dbReference type="AlphaFoldDB" id="A0ABD0XFK6"/>
<evidence type="ECO:0000313" key="2">
    <source>
        <dbReference type="EMBL" id="KAL1007575.1"/>
    </source>
</evidence>
<dbReference type="EMBL" id="JAGEUA010000002">
    <property type="protein sequence ID" value="KAL1007575.1"/>
    <property type="molecule type" value="Genomic_DNA"/>
</dbReference>
<dbReference type="InterPro" id="IPR011893">
    <property type="entry name" value="Selenoprotein_Rdx-typ"/>
</dbReference>
<organism evidence="2 3">
    <name type="scientific">Umbra pygmaea</name>
    <name type="common">Eastern mudminnow</name>
    <dbReference type="NCBI Taxonomy" id="75934"/>
    <lineage>
        <taxon>Eukaryota</taxon>
        <taxon>Metazoa</taxon>
        <taxon>Chordata</taxon>
        <taxon>Craniata</taxon>
        <taxon>Vertebrata</taxon>
        <taxon>Euteleostomi</taxon>
        <taxon>Actinopterygii</taxon>
        <taxon>Neopterygii</taxon>
        <taxon>Teleostei</taxon>
        <taxon>Protacanthopterygii</taxon>
        <taxon>Esociformes</taxon>
        <taxon>Umbridae</taxon>
        <taxon>Umbra</taxon>
    </lineage>
</organism>
<evidence type="ECO:0000313" key="3">
    <source>
        <dbReference type="Proteomes" id="UP001557470"/>
    </source>
</evidence>
<keyword evidence="3" id="KW-1185">Reference proteome</keyword>
<dbReference type="NCBIfam" id="TIGR02174">
    <property type="entry name" value="CXXU_selWTH"/>
    <property type="match status" value="1"/>
</dbReference>
<dbReference type="SUPFAM" id="SSF52833">
    <property type="entry name" value="Thioredoxin-like"/>
    <property type="match status" value="1"/>
</dbReference>
<protein>
    <submittedName>
        <fullName evidence="2">Uncharacterized protein</fullName>
    </submittedName>
</protein>
<dbReference type="Proteomes" id="UP001557470">
    <property type="component" value="Unassembled WGS sequence"/>
</dbReference>